<dbReference type="AlphaFoldDB" id="A0A6L5QPY9"/>
<name>A0A6L5QPY9_9BURK</name>
<feature type="transmembrane region" description="Helical" evidence="10">
    <location>
        <begin position="166"/>
        <end position="189"/>
    </location>
</feature>
<evidence type="ECO:0000256" key="10">
    <source>
        <dbReference type="HAMAP-Rule" id="MF_00154"/>
    </source>
</evidence>
<feature type="transmembrane region" description="Helical" evidence="10">
    <location>
        <begin position="139"/>
        <end position="160"/>
    </location>
</feature>
<dbReference type="GO" id="GO:0005886">
    <property type="term" value="C:plasma membrane"/>
    <property type="evidence" value="ECO:0007669"/>
    <property type="project" value="UniProtKB-SubCell"/>
</dbReference>
<keyword evidence="5 10" id="KW-0812">Transmembrane</keyword>
<accession>A0A6L5QPY9</accession>
<reference evidence="11 12" key="1">
    <citation type="submission" date="2019-11" db="EMBL/GenBank/DDBJ databases">
        <title>Novel species isolated from a subtropical stream in China.</title>
        <authorList>
            <person name="Lu H."/>
        </authorList>
    </citation>
    <scope>NUCLEOTIDE SEQUENCE [LARGE SCALE GENOMIC DNA]</scope>
    <source>
        <strain evidence="11 12">FT25W</strain>
    </source>
</reference>
<evidence type="ECO:0000256" key="4">
    <source>
        <dbReference type="ARBA" id="ARBA00022679"/>
    </source>
</evidence>
<keyword evidence="2 10" id="KW-1003">Cell membrane</keyword>
<evidence type="ECO:0000256" key="8">
    <source>
        <dbReference type="ARBA" id="ARBA00023136"/>
    </source>
</evidence>
<comment type="subcellular location">
    <subcellularLocation>
        <location evidence="10">Cell membrane</location>
        <topology evidence="10">Multi-pass membrane protein</topology>
    </subcellularLocation>
    <subcellularLocation>
        <location evidence="1">Membrane</location>
        <topology evidence="1">Multi-pass membrane protein</topology>
    </subcellularLocation>
</comment>
<feature type="transmembrane region" description="Helical" evidence="10">
    <location>
        <begin position="269"/>
        <end position="288"/>
    </location>
</feature>
<feature type="transmembrane region" description="Helical" evidence="10">
    <location>
        <begin position="86"/>
        <end position="107"/>
    </location>
</feature>
<keyword evidence="7 10" id="KW-0350">Heme biosynthesis</keyword>
<comment type="catalytic activity">
    <reaction evidence="9 10">
        <text>heme b + (2E,6E)-farnesyl diphosphate + H2O = Fe(II)-heme o + diphosphate</text>
        <dbReference type="Rhea" id="RHEA:28070"/>
        <dbReference type="ChEBI" id="CHEBI:15377"/>
        <dbReference type="ChEBI" id="CHEBI:33019"/>
        <dbReference type="ChEBI" id="CHEBI:60344"/>
        <dbReference type="ChEBI" id="CHEBI:60530"/>
        <dbReference type="ChEBI" id="CHEBI:175763"/>
        <dbReference type="EC" id="2.5.1.141"/>
    </reaction>
</comment>
<dbReference type="CDD" id="cd13957">
    <property type="entry name" value="PT_UbiA_Cox10"/>
    <property type="match status" value="1"/>
</dbReference>
<proteinExistence type="inferred from homology"/>
<dbReference type="HAMAP" id="MF_00154">
    <property type="entry name" value="CyoE_CtaB"/>
    <property type="match status" value="1"/>
</dbReference>
<dbReference type="NCBIfam" id="TIGR01473">
    <property type="entry name" value="cyoE_ctaB"/>
    <property type="match status" value="1"/>
</dbReference>
<dbReference type="Gene3D" id="1.10.357.140">
    <property type="entry name" value="UbiA prenyltransferase"/>
    <property type="match status" value="1"/>
</dbReference>
<evidence type="ECO:0000256" key="9">
    <source>
        <dbReference type="ARBA" id="ARBA00047690"/>
    </source>
</evidence>
<evidence type="ECO:0000256" key="6">
    <source>
        <dbReference type="ARBA" id="ARBA00022989"/>
    </source>
</evidence>
<dbReference type="Pfam" id="PF01040">
    <property type="entry name" value="UbiA"/>
    <property type="match status" value="1"/>
</dbReference>
<evidence type="ECO:0000256" key="1">
    <source>
        <dbReference type="ARBA" id="ARBA00004141"/>
    </source>
</evidence>
<organism evidence="11 12">
    <name type="scientific">Duganella alba</name>
    <dbReference type="NCBI Taxonomy" id="2666081"/>
    <lineage>
        <taxon>Bacteria</taxon>
        <taxon>Pseudomonadati</taxon>
        <taxon>Pseudomonadota</taxon>
        <taxon>Betaproteobacteria</taxon>
        <taxon>Burkholderiales</taxon>
        <taxon>Oxalobacteraceae</taxon>
        <taxon>Telluria group</taxon>
        <taxon>Duganella</taxon>
    </lineage>
</organism>
<dbReference type="RefSeq" id="WP_154370539.1">
    <property type="nucleotide sequence ID" value="NZ_WKJM01000054.1"/>
</dbReference>
<protein>
    <recommendedName>
        <fullName evidence="10">Protoheme IX farnesyltransferase</fullName>
        <ecNumber evidence="10">2.5.1.141</ecNumber>
    </recommendedName>
    <alternativeName>
        <fullName evidence="10">Heme B farnesyltransferase</fullName>
    </alternativeName>
    <alternativeName>
        <fullName evidence="10">Heme O synthase</fullName>
    </alternativeName>
</protein>
<dbReference type="PANTHER" id="PTHR43448">
    <property type="entry name" value="PROTOHEME IX FARNESYLTRANSFERASE, MITOCHONDRIAL"/>
    <property type="match status" value="1"/>
</dbReference>
<evidence type="ECO:0000256" key="7">
    <source>
        <dbReference type="ARBA" id="ARBA00023133"/>
    </source>
</evidence>
<sequence length="289" mass="30021">MPRAPATYKTYLALTKPGIVLGNLVSVTGAFLFASGGAVDWRQGALAAAGVSLVVASGCAVNNVIDRDIDRLMQRTRSRPMANGALAVPVALVYAALLLLAGLALLWAATQRLLPQALILCGYAVYTGLYSLRLKRSSVHGTLVGSIAGAMPPVVGYCVAHGGLDAAAVLLFAVFCLWQMPHSYAIAIFRAADYRAAAIPVLPLVRGHASAKRHMIAYMLAFLAAAPLLAALGAGRLYLLAAVVAGGGWLALGIAGLTARDDARWARQVFFLSIAVVTLLSAAMALRAA</sequence>
<dbReference type="GO" id="GO:0048034">
    <property type="term" value="P:heme O biosynthetic process"/>
    <property type="evidence" value="ECO:0007669"/>
    <property type="project" value="UniProtKB-UniRule"/>
</dbReference>
<comment type="function">
    <text evidence="10">Converts heme B (protoheme IX) to heme O by substitution of the vinyl group on carbon 2 of heme B porphyrin ring with a hydroxyethyl farnesyl side group.</text>
</comment>
<evidence type="ECO:0000256" key="2">
    <source>
        <dbReference type="ARBA" id="ARBA00022475"/>
    </source>
</evidence>
<dbReference type="PANTHER" id="PTHR43448:SF2">
    <property type="entry name" value="PROTOHEME IX FARNESYLTRANSFERASE, MITOCHONDRIAL"/>
    <property type="match status" value="1"/>
</dbReference>
<comment type="caution">
    <text evidence="11">The sequence shown here is derived from an EMBL/GenBank/DDBJ whole genome shotgun (WGS) entry which is preliminary data.</text>
</comment>
<feature type="transmembrane region" description="Helical" evidence="10">
    <location>
        <begin position="113"/>
        <end position="132"/>
    </location>
</feature>
<feature type="transmembrane region" description="Helical" evidence="10">
    <location>
        <begin position="20"/>
        <end position="39"/>
    </location>
</feature>
<dbReference type="EC" id="2.5.1.141" evidence="10"/>
<dbReference type="GO" id="GO:0008495">
    <property type="term" value="F:protoheme IX farnesyltransferase activity"/>
    <property type="evidence" value="ECO:0007669"/>
    <property type="project" value="UniProtKB-UniRule"/>
</dbReference>
<keyword evidence="6 10" id="KW-1133">Transmembrane helix</keyword>
<keyword evidence="8 10" id="KW-0472">Membrane</keyword>
<feature type="transmembrane region" description="Helical" evidence="10">
    <location>
        <begin position="45"/>
        <end position="65"/>
    </location>
</feature>
<dbReference type="InterPro" id="IPR000537">
    <property type="entry name" value="UbiA_prenyltransferase"/>
</dbReference>
<comment type="miscellaneous">
    <text evidence="10">Carbon 2 of the heme B porphyrin ring is defined according to the Fischer nomenclature.</text>
</comment>
<evidence type="ECO:0000313" key="11">
    <source>
        <dbReference type="EMBL" id="MRX11870.1"/>
    </source>
</evidence>
<gene>
    <name evidence="11" type="primary">cyoE</name>
    <name evidence="10" type="synonym">ctaB</name>
    <name evidence="11" type="ORF">GJ697_28975</name>
</gene>
<comment type="pathway">
    <text evidence="10">Porphyrin-containing compound metabolism; heme O biosynthesis; heme O from protoheme: step 1/1.</text>
</comment>
<dbReference type="EMBL" id="WKJM01000054">
    <property type="protein sequence ID" value="MRX11870.1"/>
    <property type="molecule type" value="Genomic_DNA"/>
</dbReference>
<keyword evidence="3" id="KW-0997">Cell inner membrane</keyword>
<keyword evidence="12" id="KW-1185">Reference proteome</keyword>
<evidence type="ECO:0000256" key="3">
    <source>
        <dbReference type="ARBA" id="ARBA00022519"/>
    </source>
</evidence>
<dbReference type="NCBIfam" id="NF003348">
    <property type="entry name" value="PRK04375.1-1"/>
    <property type="match status" value="1"/>
</dbReference>
<comment type="similarity">
    <text evidence="10">Belongs to the UbiA prenyltransferase family. Protoheme IX farnesyltransferase subfamily.</text>
</comment>
<dbReference type="InterPro" id="IPR030470">
    <property type="entry name" value="UbiA_prenylTrfase_CS"/>
</dbReference>
<feature type="transmembrane region" description="Helical" evidence="10">
    <location>
        <begin position="215"/>
        <end position="232"/>
    </location>
</feature>
<evidence type="ECO:0000313" key="12">
    <source>
        <dbReference type="Proteomes" id="UP000481037"/>
    </source>
</evidence>
<dbReference type="PROSITE" id="PS00943">
    <property type="entry name" value="UBIA"/>
    <property type="match status" value="1"/>
</dbReference>
<dbReference type="InterPro" id="IPR044878">
    <property type="entry name" value="UbiA_sf"/>
</dbReference>
<dbReference type="Proteomes" id="UP000481037">
    <property type="component" value="Unassembled WGS sequence"/>
</dbReference>
<dbReference type="UniPathway" id="UPA00834">
    <property type="reaction ID" value="UER00712"/>
</dbReference>
<evidence type="ECO:0000256" key="5">
    <source>
        <dbReference type="ARBA" id="ARBA00022692"/>
    </source>
</evidence>
<dbReference type="InterPro" id="IPR006369">
    <property type="entry name" value="Protohaem_IX_farnesylTrfase"/>
</dbReference>
<feature type="transmembrane region" description="Helical" evidence="10">
    <location>
        <begin position="238"/>
        <end position="257"/>
    </location>
</feature>
<keyword evidence="4 10" id="KW-0808">Transferase</keyword>